<comment type="subunit">
    <text evidence="3 12">Oligomeric complex that consists of at least the alpha, beta, beta', gamma, delta, epsilon and zeta subunits.</text>
</comment>
<evidence type="ECO:0000256" key="6">
    <source>
        <dbReference type="ARBA" id="ARBA00022892"/>
    </source>
</evidence>
<dbReference type="GO" id="GO:0006890">
    <property type="term" value="P:retrograde vesicle-mediated transport, Golgi to endoplasmic reticulum"/>
    <property type="evidence" value="ECO:0007669"/>
    <property type="project" value="UniProtKB-UniRule"/>
</dbReference>
<evidence type="ECO:0000256" key="9">
    <source>
        <dbReference type="ARBA" id="ARBA00023136"/>
    </source>
</evidence>
<keyword evidence="5 12" id="KW-0963">Cytoplasm</keyword>
<keyword evidence="7 12" id="KW-0653">Protein transport</keyword>
<evidence type="ECO:0000256" key="7">
    <source>
        <dbReference type="ARBA" id="ARBA00022927"/>
    </source>
</evidence>
<reference evidence="14" key="1">
    <citation type="submission" date="2021-01" db="EMBL/GenBank/DDBJ databases">
        <authorList>
            <person name="Corre E."/>
            <person name="Pelletier E."/>
            <person name="Niang G."/>
            <person name="Scheremetjew M."/>
            <person name="Finn R."/>
            <person name="Kale V."/>
            <person name="Holt S."/>
            <person name="Cochrane G."/>
            <person name="Meng A."/>
            <person name="Brown T."/>
            <person name="Cohen L."/>
        </authorList>
    </citation>
    <scope>NUCLEOTIDE SEQUENCE</scope>
    <source>
        <strain evidence="14">CCMP3107</strain>
    </source>
</reference>
<organism evidence="14">
    <name type="scientific">Heterosigma akashiwo</name>
    <name type="common">Chromophytic alga</name>
    <name type="synonym">Heterosigma carterae</name>
    <dbReference type="NCBI Taxonomy" id="2829"/>
    <lineage>
        <taxon>Eukaryota</taxon>
        <taxon>Sar</taxon>
        <taxon>Stramenopiles</taxon>
        <taxon>Ochrophyta</taxon>
        <taxon>Raphidophyceae</taxon>
        <taxon>Chattonellales</taxon>
        <taxon>Chattonellaceae</taxon>
        <taxon>Heterosigma</taxon>
    </lineage>
</organism>
<dbReference type="AlphaFoldDB" id="A0A6T5Q8Y8"/>
<accession>A0A6T5Q8Y8</accession>
<sequence length="198" mass="21020">MEAFMPMVKGILILGEDGSRVSAKYFDKTTYPDHAAQTDFEQKLSRKIKGTTAKNEADVIILDNTIIVFRAGIDLNFCIFGSAQENELILANVLDGFYDALNQLLRGQLDRRTVLDNMALVLLAQDELVDAGLILETDARDIAARVLMRGAEGQGPPGGAGGGAATAAGGGGPTSFAELTLSSALQTAKSELIKRMAT</sequence>
<evidence type="ECO:0000313" key="14">
    <source>
        <dbReference type="EMBL" id="CAE0640701.1"/>
    </source>
</evidence>
<dbReference type="InterPro" id="IPR011012">
    <property type="entry name" value="Longin-like_dom_sf"/>
</dbReference>
<evidence type="ECO:0000256" key="11">
    <source>
        <dbReference type="ARBA" id="ARBA00045555"/>
    </source>
</evidence>
<keyword evidence="10 12" id="KW-0968">Cytoplasmic vesicle</keyword>
<dbReference type="GO" id="GO:0030126">
    <property type="term" value="C:COPI vesicle coat"/>
    <property type="evidence" value="ECO:0007669"/>
    <property type="project" value="UniProtKB-UniRule"/>
</dbReference>
<dbReference type="GO" id="GO:0006891">
    <property type="term" value="P:intra-Golgi vesicle-mediated transport"/>
    <property type="evidence" value="ECO:0007669"/>
    <property type="project" value="TreeGrafter"/>
</dbReference>
<dbReference type="Gene3D" id="3.30.450.60">
    <property type="match status" value="1"/>
</dbReference>
<evidence type="ECO:0000256" key="1">
    <source>
        <dbReference type="ARBA" id="ARBA00004255"/>
    </source>
</evidence>
<evidence type="ECO:0000313" key="15">
    <source>
        <dbReference type="EMBL" id="CAE0640702.1"/>
    </source>
</evidence>
<dbReference type="GO" id="GO:0006886">
    <property type="term" value="P:intracellular protein transport"/>
    <property type="evidence" value="ECO:0007669"/>
    <property type="project" value="TreeGrafter"/>
</dbReference>
<keyword evidence="4 12" id="KW-0813">Transport</keyword>
<evidence type="ECO:0000256" key="4">
    <source>
        <dbReference type="ARBA" id="ARBA00022448"/>
    </source>
</evidence>
<protein>
    <recommendedName>
        <fullName evidence="12">Coatomer subunit zeta</fullName>
    </recommendedName>
</protein>
<dbReference type="InterPro" id="IPR039652">
    <property type="entry name" value="Coatomer_zeta"/>
</dbReference>
<dbReference type="GO" id="GO:0000139">
    <property type="term" value="C:Golgi membrane"/>
    <property type="evidence" value="ECO:0007669"/>
    <property type="project" value="UniProtKB-SubCell"/>
</dbReference>
<dbReference type="PANTHER" id="PTHR11043">
    <property type="entry name" value="ZETA-COAT PROTEIN"/>
    <property type="match status" value="1"/>
</dbReference>
<proteinExistence type="inferred from homology"/>
<gene>
    <name evidence="14" type="ORF">HAKA00212_LOCUS19522</name>
    <name evidence="15" type="ORF">HAKA00212_LOCUS19523</name>
</gene>
<comment type="function">
    <text evidence="11">The coatomer is a cytosolic protein complex that binds to dilysine motifs and reversibly associates with Golgi non-clathrin-coated vesicles, which further mediate biosynthetic protein transport from the ER, via the Golgi up to the trans Golgi network. Coatomer complex is required for budding from Golgi membranes, and is essential for the retrograde Golgi-to-ER transport of dilysine-tagged proteins. The zeta subunit may be involved in regulating the coat assembly and, hence, the rate of biosynthetic protein transport due to its association-dissociation properties with the coatomer complex.</text>
</comment>
<evidence type="ECO:0000256" key="2">
    <source>
        <dbReference type="ARBA" id="ARBA00006972"/>
    </source>
</evidence>
<keyword evidence="6 12" id="KW-0931">ER-Golgi transport</keyword>
<feature type="domain" description="AP complex mu/sigma subunit" evidence="13">
    <location>
        <begin position="7"/>
        <end position="150"/>
    </location>
</feature>
<dbReference type="FunFam" id="3.30.450.60:FF:000013">
    <property type="entry name" value="Coatomer subunit zeta"/>
    <property type="match status" value="1"/>
</dbReference>
<dbReference type="SUPFAM" id="SSF64356">
    <property type="entry name" value="SNARE-like"/>
    <property type="match status" value="1"/>
</dbReference>
<dbReference type="EMBL" id="HBIU01043185">
    <property type="protein sequence ID" value="CAE0640701.1"/>
    <property type="molecule type" value="Transcribed_RNA"/>
</dbReference>
<evidence type="ECO:0000256" key="12">
    <source>
        <dbReference type="RuleBase" id="RU366053"/>
    </source>
</evidence>
<keyword evidence="9 12" id="KW-0472">Membrane</keyword>
<evidence type="ECO:0000256" key="8">
    <source>
        <dbReference type="ARBA" id="ARBA00023034"/>
    </source>
</evidence>
<keyword evidence="8 12" id="KW-0333">Golgi apparatus</keyword>
<name>A0A6T5Q8Y8_HETAK</name>
<comment type="similarity">
    <text evidence="2 12">Belongs to the adaptor complexes small subunit family.</text>
</comment>
<dbReference type="InterPro" id="IPR022775">
    <property type="entry name" value="AP_mu_sigma_su"/>
</dbReference>
<comment type="subcellular location">
    <subcellularLocation>
        <location evidence="12">Cytoplasm</location>
    </subcellularLocation>
    <subcellularLocation>
        <location evidence="1 12">Golgi apparatus membrane</location>
        <topology evidence="1 12">Peripheral membrane protein</topology>
        <orientation evidence="1 12">Cytoplasmic side</orientation>
    </subcellularLocation>
    <subcellularLocation>
        <location evidence="12">Cytoplasmic vesicle</location>
        <location evidence="12">COPI-coated vesicle membrane</location>
        <topology evidence="12">Peripheral membrane protein</topology>
        <orientation evidence="12">Cytoplasmic side</orientation>
    </subcellularLocation>
</comment>
<dbReference type="Pfam" id="PF01217">
    <property type="entry name" value="Clat_adaptor_s"/>
    <property type="match status" value="1"/>
</dbReference>
<evidence type="ECO:0000256" key="10">
    <source>
        <dbReference type="ARBA" id="ARBA00023329"/>
    </source>
</evidence>
<evidence type="ECO:0000259" key="13">
    <source>
        <dbReference type="Pfam" id="PF01217"/>
    </source>
</evidence>
<evidence type="ECO:0000256" key="3">
    <source>
        <dbReference type="ARBA" id="ARBA00011775"/>
    </source>
</evidence>
<dbReference type="EMBL" id="HBIU01043186">
    <property type="protein sequence ID" value="CAE0640702.1"/>
    <property type="molecule type" value="Transcribed_RNA"/>
</dbReference>
<dbReference type="PANTHER" id="PTHR11043:SF0">
    <property type="entry name" value="COATOMER SUBUNIT ZETA"/>
    <property type="match status" value="1"/>
</dbReference>
<evidence type="ECO:0000256" key="5">
    <source>
        <dbReference type="ARBA" id="ARBA00022490"/>
    </source>
</evidence>